<dbReference type="GO" id="GO:0003700">
    <property type="term" value="F:DNA-binding transcription factor activity"/>
    <property type="evidence" value="ECO:0007669"/>
    <property type="project" value="InterPro"/>
</dbReference>
<evidence type="ECO:0000256" key="3">
    <source>
        <dbReference type="ARBA" id="ARBA00023163"/>
    </source>
</evidence>
<dbReference type="EMBL" id="FNVQ01000001">
    <property type="protein sequence ID" value="SEF90923.1"/>
    <property type="molecule type" value="Genomic_DNA"/>
</dbReference>
<dbReference type="PANTHER" id="PTHR47894:SF4">
    <property type="entry name" value="HTH-TYPE TRANSCRIPTIONAL REGULATOR GADX"/>
    <property type="match status" value="1"/>
</dbReference>
<dbReference type="InterPro" id="IPR032687">
    <property type="entry name" value="AraC-type_N"/>
</dbReference>
<dbReference type="OrthoDB" id="6816069at2"/>
<dbReference type="Pfam" id="PF12833">
    <property type="entry name" value="HTH_18"/>
    <property type="match status" value="1"/>
</dbReference>
<proteinExistence type="predicted"/>
<keyword evidence="1" id="KW-0805">Transcription regulation</keyword>
<sequence>MSTHNNQMLEARSSVLLGFTEHCRRHRINPMQILARENLTPAVTRSQDLRIPYRSFVRVLDHAAAESPYPLFALTLSLRHGIEALGALGLMACQCDTLRDSLEMVRKYVHYHAQGVELELTEQNGVARLSYNVRMAEKIDLTQLMEVGIGRIFSVLKTLAPPGMSLTGVSFRHAPTAPIDAYTRELGLEPRFRAGVNAVSFPASFLPLPPSPAPERLRHYFESFLRQNPQEHLLPLKQQVIKLIHEMIPTGEVSADAVAKLMNMHTRSLQRQLKLTGTDFRTLLEEVRYQLAQDALRNAEQPLTEVALQLGYSELSAFSRAFKRWSGVSPQKWRATSG</sequence>
<dbReference type="RefSeq" id="WP_104001802.1">
    <property type="nucleotide sequence ID" value="NZ_FNVQ01000001.1"/>
</dbReference>
<dbReference type="GO" id="GO:0005829">
    <property type="term" value="C:cytosol"/>
    <property type="evidence" value="ECO:0007669"/>
    <property type="project" value="TreeGrafter"/>
</dbReference>
<evidence type="ECO:0000313" key="5">
    <source>
        <dbReference type="EMBL" id="SEF90923.1"/>
    </source>
</evidence>
<dbReference type="InterPro" id="IPR009057">
    <property type="entry name" value="Homeodomain-like_sf"/>
</dbReference>
<organism evidence="5 6">
    <name type="scientific">Marinobacterium lutimaris</name>
    <dbReference type="NCBI Taxonomy" id="568106"/>
    <lineage>
        <taxon>Bacteria</taxon>
        <taxon>Pseudomonadati</taxon>
        <taxon>Pseudomonadota</taxon>
        <taxon>Gammaproteobacteria</taxon>
        <taxon>Oceanospirillales</taxon>
        <taxon>Oceanospirillaceae</taxon>
        <taxon>Marinobacterium</taxon>
    </lineage>
</organism>
<evidence type="ECO:0000259" key="4">
    <source>
        <dbReference type="PROSITE" id="PS01124"/>
    </source>
</evidence>
<dbReference type="InterPro" id="IPR018060">
    <property type="entry name" value="HTH_AraC"/>
</dbReference>
<keyword evidence="2" id="KW-0238">DNA-binding</keyword>
<dbReference type="SUPFAM" id="SSF46689">
    <property type="entry name" value="Homeodomain-like"/>
    <property type="match status" value="1"/>
</dbReference>
<feature type="domain" description="HTH araC/xylS-type" evidence="4">
    <location>
        <begin position="238"/>
        <end position="336"/>
    </location>
</feature>
<reference evidence="5 6" key="1">
    <citation type="submission" date="2016-10" db="EMBL/GenBank/DDBJ databases">
        <authorList>
            <person name="de Groot N.N."/>
        </authorList>
    </citation>
    <scope>NUCLEOTIDE SEQUENCE [LARGE SCALE GENOMIC DNA]</scope>
    <source>
        <strain evidence="5 6">DSM 22012</strain>
    </source>
</reference>
<dbReference type="GO" id="GO:0000976">
    <property type="term" value="F:transcription cis-regulatory region binding"/>
    <property type="evidence" value="ECO:0007669"/>
    <property type="project" value="TreeGrafter"/>
</dbReference>
<accession>A0A1H5VUV6</accession>
<keyword evidence="6" id="KW-1185">Reference proteome</keyword>
<gene>
    <name evidence="5" type="ORF">SAMN05444390_101847</name>
</gene>
<evidence type="ECO:0000313" key="6">
    <source>
        <dbReference type="Proteomes" id="UP000236745"/>
    </source>
</evidence>
<dbReference type="PROSITE" id="PS01124">
    <property type="entry name" value="HTH_ARAC_FAMILY_2"/>
    <property type="match status" value="1"/>
</dbReference>
<dbReference type="PANTHER" id="PTHR47894">
    <property type="entry name" value="HTH-TYPE TRANSCRIPTIONAL REGULATOR GADX"/>
    <property type="match status" value="1"/>
</dbReference>
<protein>
    <submittedName>
        <fullName evidence="5">Transcriptional regulator, AraC family</fullName>
    </submittedName>
</protein>
<dbReference type="AlphaFoldDB" id="A0A1H5VUV6"/>
<evidence type="ECO:0000256" key="1">
    <source>
        <dbReference type="ARBA" id="ARBA00023015"/>
    </source>
</evidence>
<dbReference type="Proteomes" id="UP000236745">
    <property type="component" value="Unassembled WGS sequence"/>
</dbReference>
<keyword evidence="3" id="KW-0804">Transcription</keyword>
<dbReference type="InterPro" id="IPR020449">
    <property type="entry name" value="Tscrpt_reg_AraC-type_HTH"/>
</dbReference>
<dbReference type="Pfam" id="PF12625">
    <property type="entry name" value="Arabinose_bd"/>
    <property type="match status" value="1"/>
</dbReference>
<dbReference type="Gene3D" id="1.10.10.60">
    <property type="entry name" value="Homeodomain-like"/>
    <property type="match status" value="1"/>
</dbReference>
<dbReference type="PRINTS" id="PR00032">
    <property type="entry name" value="HTHARAC"/>
</dbReference>
<evidence type="ECO:0000256" key="2">
    <source>
        <dbReference type="ARBA" id="ARBA00023125"/>
    </source>
</evidence>
<dbReference type="SMART" id="SM00342">
    <property type="entry name" value="HTH_ARAC"/>
    <property type="match status" value="1"/>
</dbReference>
<name>A0A1H5VUV6_9GAMM</name>